<proteinExistence type="predicted"/>
<evidence type="ECO:0000313" key="1">
    <source>
        <dbReference type="EMBL" id="NKQ57337.1"/>
    </source>
</evidence>
<dbReference type="RefSeq" id="WP_168520359.1">
    <property type="nucleotide sequence ID" value="NZ_JAAXLS010000034.1"/>
</dbReference>
<dbReference type="Proteomes" id="UP000715441">
    <property type="component" value="Unassembled WGS sequence"/>
</dbReference>
<comment type="caution">
    <text evidence="1">The sequence shown here is derived from an EMBL/GenBank/DDBJ whole genome shotgun (WGS) entry which is preliminary data.</text>
</comment>
<dbReference type="EMBL" id="JAAXLS010000034">
    <property type="protein sequence ID" value="NKQ57337.1"/>
    <property type="molecule type" value="Genomic_DNA"/>
</dbReference>
<reference evidence="1 2" key="1">
    <citation type="submission" date="2020-04" db="EMBL/GenBank/DDBJ databases">
        <title>Novel species.</title>
        <authorList>
            <person name="Teo W.F.A."/>
            <person name="Lipun K."/>
            <person name="Srisuk N."/>
            <person name="Duangmal K."/>
        </authorList>
    </citation>
    <scope>NUCLEOTIDE SEQUENCE [LARGE SCALE GENOMIC DNA]</scope>
    <source>
        <strain evidence="1 2">K13G38</strain>
    </source>
</reference>
<accession>A0ABX1JGG2</accession>
<keyword evidence="2" id="KW-1185">Reference proteome</keyword>
<organism evidence="1 2">
    <name type="scientific">Amycolatopsis acididurans</name>
    <dbReference type="NCBI Taxonomy" id="2724524"/>
    <lineage>
        <taxon>Bacteria</taxon>
        <taxon>Bacillati</taxon>
        <taxon>Actinomycetota</taxon>
        <taxon>Actinomycetes</taxon>
        <taxon>Pseudonocardiales</taxon>
        <taxon>Pseudonocardiaceae</taxon>
        <taxon>Amycolatopsis</taxon>
    </lineage>
</organism>
<sequence>MTLETPYVSRYERRVKLAQDAVQSRTELDDKAAFDLAVHLVHVLDTTPEKPR</sequence>
<protein>
    <submittedName>
        <fullName evidence="1">Uncharacterized protein</fullName>
    </submittedName>
</protein>
<gene>
    <name evidence="1" type="ORF">HFP15_31180</name>
</gene>
<evidence type="ECO:0000313" key="2">
    <source>
        <dbReference type="Proteomes" id="UP000715441"/>
    </source>
</evidence>
<dbReference type="InterPro" id="IPR046274">
    <property type="entry name" value="DUF6307"/>
</dbReference>
<name>A0ABX1JGG2_9PSEU</name>
<dbReference type="Pfam" id="PF19826">
    <property type="entry name" value="DUF6307"/>
    <property type="match status" value="1"/>
</dbReference>